<dbReference type="Proteomes" id="UP000462435">
    <property type="component" value="Unassembled WGS sequence"/>
</dbReference>
<dbReference type="GO" id="GO:0008967">
    <property type="term" value="F:phosphoglycolate phosphatase activity"/>
    <property type="evidence" value="ECO:0007669"/>
    <property type="project" value="UniProtKB-EC"/>
</dbReference>
<protein>
    <recommendedName>
        <fullName evidence="4">phosphoglycolate phosphatase</fullName>
        <ecNumber evidence="4">3.1.3.18</ecNumber>
    </recommendedName>
</protein>
<dbReference type="Gene3D" id="3.40.50.1000">
    <property type="entry name" value="HAD superfamily/HAD-like"/>
    <property type="match status" value="1"/>
</dbReference>
<dbReference type="Gene3D" id="1.10.150.240">
    <property type="entry name" value="Putative phosphatase, domain 2"/>
    <property type="match status" value="1"/>
</dbReference>
<dbReference type="GO" id="GO:0005829">
    <property type="term" value="C:cytosol"/>
    <property type="evidence" value="ECO:0007669"/>
    <property type="project" value="TreeGrafter"/>
</dbReference>
<proteinExistence type="inferred from homology"/>
<comment type="catalytic activity">
    <reaction evidence="1">
        <text>2-phosphoglycolate + H2O = glycolate + phosphate</text>
        <dbReference type="Rhea" id="RHEA:14369"/>
        <dbReference type="ChEBI" id="CHEBI:15377"/>
        <dbReference type="ChEBI" id="CHEBI:29805"/>
        <dbReference type="ChEBI" id="CHEBI:43474"/>
        <dbReference type="ChEBI" id="CHEBI:58033"/>
        <dbReference type="EC" id="3.1.3.18"/>
    </reaction>
</comment>
<dbReference type="EC" id="3.1.3.18" evidence="4"/>
<dbReference type="GO" id="GO:0006281">
    <property type="term" value="P:DNA repair"/>
    <property type="evidence" value="ECO:0007669"/>
    <property type="project" value="TreeGrafter"/>
</dbReference>
<accession>A0A7V8JTP4</accession>
<comment type="caution">
    <text evidence="5">The sequence shown here is derived from an EMBL/GenBank/DDBJ whole genome shotgun (WGS) entry which is preliminary data.</text>
</comment>
<dbReference type="AlphaFoldDB" id="A0A7V8JTP4"/>
<dbReference type="InterPro" id="IPR050155">
    <property type="entry name" value="HAD-like_hydrolase_sf"/>
</dbReference>
<evidence type="ECO:0000313" key="6">
    <source>
        <dbReference type="Proteomes" id="UP000462435"/>
    </source>
</evidence>
<comment type="similarity">
    <text evidence="3">Belongs to the HAD-like hydrolase superfamily. CbbY/CbbZ/Gph/YieH family.</text>
</comment>
<comment type="pathway">
    <text evidence="2">Organic acid metabolism; glycolate biosynthesis; glycolate from 2-phosphoglycolate: step 1/1.</text>
</comment>
<dbReference type="Pfam" id="PF00702">
    <property type="entry name" value="Hydrolase"/>
    <property type="match status" value="1"/>
</dbReference>
<evidence type="ECO:0000256" key="2">
    <source>
        <dbReference type="ARBA" id="ARBA00004818"/>
    </source>
</evidence>
<dbReference type="PANTHER" id="PTHR43434">
    <property type="entry name" value="PHOSPHOGLYCOLATE PHOSPHATASE"/>
    <property type="match status" value="1"/>
</dbReference>
<dbReference type="EMBL" id="WNDX01000075">
    <property type="protein sequence ID" value="KAF1042738.1"/>
    <property type="molecule type" value="Genomic_DNA"/>
</dbReference>
<gene>
    <name evidence="5" type="ORF">GAK35_02548</name>
</gene>
<evidence type="ECO:0000256" key="3">
    <source>
        <dbReference type="ARBA" id="ARBA00006171"/>
    </source>
</evidence>
<dbReference type="PANTHER" id="PTHR43434:SF1">
    <property type="entry name" value="PHOSPHOGLYCOLATE PHOSPHATASE"/>
    <property type="match status" value="1"/>
</dbReference>
<dbReference type="InterPro" id="IPR036412">
    <property type="entry name" value="HAD-like_sf"/>
</dbReference>
<evidence type="ECO:0000256" key="1">
    <source>
        <dbReference type="ARBA" id="ARBA00000830"/>
    </source>
</evidence>
<organism evidence="5 6">
    <name type="scientific">Herbaspirillum frisingense</name>
    <dbReference type="NCBI Taxonomy" id="92645"/>
    <lineage>
        <taxon>Bacteria</taxon>
        <taxon>Pseudomonadati</taxon>
        <taxon>Pseudomonadota</taxon>
        <taxon>Betaproteobacteria</taxon>
        <taxon>Burkholderiales</taxon>
        <taxon>Oxalobacteraceae</taxon>
        <taxon>Herbaspirillum</taxon>
    </lineage>
</organism>
<dbReference type="SUPFAM" id="SSF56784">
    <property type="entry name" value="HAD-like"/>
    <property type="match status" value="1"/>
</dbReference>
<sequence length="229" mass="24430">MRSSSAKTSILVLDIDGTLTDSVALHQEAFLGAMQALGLSRLDANWGAYPQHTDTGIFAEAIARDAAQSKRHEVTAFEADLASRFAALLRNRRIEEIPGARAFVEAANASEWGVVFATGGIRGVSGDKLRAIGIDVDDELLLTASEWANRTELVAAAIARAKTYYGIAAPCTVLSIGDGRWDWDVARRLDIRFLGVGRSASAGVLEGLGARVMPDWTDAMSVLAGLGRK</sequence>
<dbReference type="InterPro" id="IPR023214">
    <property type="entry name" value="HAD_sf"/>
</dbReference>
<name>A0A7V8JTP4_9BURK</name>
<reference evidence="6" key="1">
    <citation type="journal article" date="2020" name="MBio">
        <title>Horizontal gene transfer to a defensive symbiont with a reduced genome amongst a multipartite beetle microbiome.</title>
        <authorList>
            <person name="Waterworth S.C."/>
            <person name="Florez L.V."/>
            <person name="Rees E.R."/>
            <person name="Hertweck C."/>
            <person name="Kaltenpoth M."/>
            <person name="Kwan J.C."/>
        </authorList>
    </citation>
    <scope>NUCLEOTIDE SEQUENCE [LARGE SCALE GENOMIC DNA]</scope>
</reference>
<dbReference type="InterPro" id="IPR023198">
    <property type="entry name" value="PGP-like_dom2"/>
</dbReference>
<evidence type="ECO:0000256" key="4">
    <source>
        <dbReference type="ARBA" id="ARBA00013078"/>
    </source>
</evidence>
<evidence type="ECO:0000313" key="5">
    <source>
        <dbReference type="EMBL" id="KAF1042738.1"/>
    </source>
</evidence>